<gene>
    <name evidence="6" type="ORF">PHSY_005903</name>
</gene>
<dbReference type="FunFam" id="2.130.10.10:FF:000228">
    <property type="entry name" value="COMPASS-like H3K4 histone methylase component WDR5A"/>
    <property type="match status" value="1"/>
</dbReference>
<feature type="repeat" description="WD" evidence="3">
    <location>
        <begin position="276"/>
        <end position="298"/>
    </location>
</feature>
<keyword evidence="7" id="KW-1185">Reference proteome</keyword>
<dbReference type="CDD" id="cd00200">
    <property type="entry name" value="WD40"/>
    <property type="match status" value="1"/>
</dbReference>
<dbReference type="Pfam" id="PF25175">
    <property type="entry name" value="Beta-prop_WDR5"/>
    <property type="match status" value="1"/>
</dbReference>
<feature type="repeat" description="WD" evidence="3">
    <location>
        <begin position="200"/>
        <end position="241"/>
    </location>
</feature>
<dbReference type="InterPro" id="IPR019775">
    <property type="entry name" value="WD40_repeat_CS"/>
</dbReference>
<feature type="repeat" description="WD" evidence="3">
    <location>
        <begin position="73"/>
        <end position="114"/>
    </location>
</feature>
<dbReference type="GeneID" id="24111176"/>
<keyword evidence="2" id="KW-0677">Repeat</keyword>
<evidence type="ECO:0000256" key="4">
    <source>
        <dbReference type="SAM" id="MobiDB-lite"/>
    </source>
</evidence>
<dbReference type="STRING" id="1305764.R9PJP0"/>
<dbReference type="Proteomes" id="UP000014071">
    <property type="component" value="Unassembled WGS sequence"/>
</dbReference>
<dbReference type="PROSITE" id="PS50294">
    <property type="entry name" value="WD_REPEATS_REGION"/>
    <property type="match status" value="3"/>
</dbReference>
<dbReference type="InterPro" id="IPR015943">
    <property type="entry name" value="WD40/YVTN_repeat-like_dom_sf"/>
</dbReference>
<evidence type="ECO:0000256" key="1">
    <source>
        <dbReference type="ARBA" id="ARBA00022574"/>
    </source>
</evidence>
<feature type="repeat" description="WD" evidence="3">
    <location>
        <begin position="115"/>
        <end position="156"/>
    </location>
</feature>
<dbReference type="HOGENOM" id="CLU_000288_57_1_1"/>
<dbReference type="eggNOG" id="KOG0266">
    <property type="taxonomic scope" value="Eukaryota"/>
</dbReference>
<dbReference type="PROSITE" id="PS00678">
    <property type="entry name" value="WD_REPEATS_1"/>
    <property type="match status" value="3"/>
</dbReference>
<dbReference type="EMBL" id="DF238820">
    <property type="protein sequence ID" value="GAC98310.1"/>
    <property type="molecule type" value="Genomic_DNA"/>
</dbReference>
<dbReference type="OrthoDB" id="674604at2759"/>
<evidence type="ECO:0000313" key="7">
    <source>
        <dbReference type="Proteomes" id="UP000014071"/>
    </source>
</evidence>
<proteinExistence type="predicted"/>
<dbReference type="InterPro" id="IPR036322">
    <property type="entry name" value="WD40_repeat_dom_sf"/>
</dbReference>
<dbReference type="PANTHER" id="PTHR44019:SF8">
    <property type="entry name" value="POC1 CENTRIOLAR PROTEIN HOMOLOG"/>
    <property type="match status" value="1"/>
</dbReference>
<evidence type="ECO:0000313" key="6">
    <source>
        <dbReference type="EMBL" id="GAC98310.1"/>
    </source>
</evidence>
<sequence length="339" mass="36387">MTVELTNGQPGHDILPPSPSTASPNLTSTIHAHLKSITCLAFSPCGTLLALGSSSSHISLHSLPSLTHLHTITTSHTSGINDLTFSCDSLYLASASDDLTIKIHSLLTFSPIRTFADHTSYILCLAYNPTSTLLVSGSFDETVRLWNVSRAKCHRVISAHSEAVTGVCFSGDGTMIASCSYDATIRLWDTTSGACLKTLVHKDQSPLGGVVFSPSSAQLLATSLDSTIRMWDVYNSKIVKTYTGHLNTKIPITAKLTRFLPEAAQSAQEEPCSAAVITAGEDGKVTLWDVQSKKVLCQWMAHKDTVVAVALHPSQKIVATATVEPECSVKLWHFPHTTS</sequence>
<organism evidence="6 7">
    <name type="scientific">Pseudozyma hubeiensis (strain SY62)</name>
    <name type="common">Yeast</name>
    <dbReference type="NCBI Taxonomy" id="1305764"/>
    <lineage>
        <taxon>Eukaryota</taxon>
        <taxon>Fungi</taxon>
        <taxon>Dikarya</taxon>
        <taxon>Basidiomycota</taxon>
        <taxon>Ustilaginomycotina</taxon>
        <taxon>Ustilaginomycetes</taxon>
        <taxon>Ustilaginales</taxon>
        <taxon>Ustilaginaceae</taxon>
        <taxon>Pseudozyma</taxon>
    </lineage>
</organism>
<evidence type="ECO:0000256" key="2">
    <source>
        <dbReference type="ARBA" id="ARBA00022737"/>
    </source>
</evidence>
<dbReference type="GO" id="GO:0035097">
    <property type="term" value="C:histone methyltransferase complex"/>
    <property type="evidence" value="ECO:0007669"/>
    <property type="project" value="UniProtKB-ARBA"/>
</dbReference>
<feature type="domain" description="WDR5-like beta-propeller" evidence="5">
    <location>
        <begin position="29"/>
        <end position="333"/>
    </location>
</feature>
<dbReference type="InterPro" id="IPR001680">
    <property type="entry name" value="WD40_rpt"/>
</dbReference>
<dbReference type="SMART" id="SM00320">
    <property type="entry name" value="WD40"/>
    <property type="match status" value="7"/>
</dbReference>
<dbReference type="RefSeq" id="XP_012191897.1">
    <property type="nucleotide sequence ID" value="XM_012336507.1"/>
</dbReference>
<evidence type="ECO:0000256" key="3">
    <source>
        <dbReference type="PROSITE-ProRule" id="PRU00221"/>
    </source>
</evidence>
<protein>
    <recommendedName>
        <fullName evidence="5">WDR5-like beta-propeller domain-containing protein</fullName>
    </recommendedName>
</protein>
<dbReference type="InterPro" id="IPR050505">
    <property type="entry name" value="WDR55/POC1"/>
</dbReference>
<evidence type="ECO:0000259" key="5">
    <source>
        <dbReference type="Pfam" id="PF25175"/>
    </source>
</evidence>
<dbReference type="SUPFAM" id="SSF50978">
    <property type="entry name" value="WD40 repeat-like"/>
    <property type="match status" value="1"/>
</dbReference>
<dbReference type="Gene3D" id="2.130.10.10">
    <property type="entry name" value="YVTN repeat-like/Quinoprotein amine dehydrogenase"/>
    <property type="match status" value="1"/>
</dbReference>
<keyword evidence="1 3" id="KW-0853">WD repeat</keyword>
<dbReference type="PROSITE" id="PS50082">
    <property type="entry name" value="WD_REPEATS_2"/>
    <property type="match status" value="5"/>
</dbReference>
<dbReference type="PRINTS" id="PR00320">
    <property type="entry name" value="GPROTEINBRPT"/>
</dbReference>
<dbReference type="InterPro" id="IPR020472">
    <property type="entry name" value="WD40_PAC1"/>
</dbReference>
<dbReference type="PANTHER" id="PTHR44019">
    <property type="entry name" value="WD REPEAT-CONTAINING PROTEIN 55"/>
    <property type="match status" value="1"/>
</dbReference>
<dbReference type="InterPro" id="IPR059122">
    <property type="entry name" value="Beta-prop_WDR5-like"/>
</dbReference>
<feature type="region of interest" description="Disordered" evidence="4">
    <location>
        <begin position="1"/>
        <end position="22"/>
    </location>
</feature>
<name>R9PJP0_PSEHS</name>
<accession>R9PJP0</accession>
<feature type="repeat" description="WD" evidence="3">
    <location>
        <begin position="157"/>
        <end position="198"/>
    </location>
</feature>
<dbReference type="AlphaFoldDB" id="R9PJP0"/>
<reference evidence="7" key="1">
    <citation type="journal article" date="2013" name="Genome Announc.">
        <title>Draft genome sequence of the basidiomycetous yeast-like fungus Pseudozyma hubeiensis SY62, which produces an abundant amount of the biosurfactant mannosylerythritol lipids.</title>
        <authorList>
            <person name="Konishi M."/>
            <person name="Hatada Y."/>
            <person name="Horiuchi J."/>
        </authorList>
    </citation>
    <scope>NUCLEOTIDE SEQUENCE [LARGE SCALE GENOMIC DNA]</scope>
    <source>
        <strain evidence="7">SY62</strain>
    </source>
</reference>